<reference evidence="2 3" key="1">
    <citation type="submission" date="2024-04" db="EMBL/GenBank/DDBJ databases">
        <authorList>
            <person name="Fracassetti M."/>
        </authorList>
    </citation>
    <scope>NUCLEOTIDE SEQUENCE [LARGE SCALE GENOMIC DNA]</scope>
</reference>
<protein>
    <submittedName>
        <fullName evidence="2">Uncharacterized protein</fullName>
    </submittedName>
</protein>
<proteinExistence type="predicted"/>
<evidence type="ECO:0000256" key="1">
    <source>
        <dbReference type="SAM" id="Phobius"/>
    </source>
</evidence>
<gene>
    <name evidence="2" type="ORF">LTRI10_LOCUS6868</name>
</gene>
<keyword evidence="3" id="KW-1185">Reference proteome</keyword>
<name>A0AAV2CU80_9ROSI</name>
<evidence type="ECO:0000313" key="3">
    <source>
        <dbReference type="Proteomes" id="UP001497516"/>
    </source>
</evidence>
<dbReference type="AlphaFoldDB" id="A0AAV2CU80"/>
<dbReference type="Proteomes" id="UP001497516">
    <property type="component" value="Chromosome 10"/>
</dbReference>
<evidence type="ECO:0000313" key="2">
    <source>
        <dbReference type="EMBL" id="CAL1359378.1"/>
    </source>
</evidence>
<sequence length="80" mass="8572">MAPIEPRDAAAALSVYSVRVSNVVTITSYLFVVISFTVTTSLVVFCYCGLSAGFDIFPAQEPLQKSADQSGFDTTERTGI</sequence>
<keyword evidence="1" id="KW-1133">Transmembrane helix</keyword>
<organism evidence="2 3">
    <name type="scientific">Linum trigynum</name>
    <dbReference type="NCBI Taxonomy" id="586398"/>
    <lineage>
        <taxon>Eukaryota</taxon>
        <taxon>Viridiplantae</taxon>
        <taxon>Streptophyta</taxon>
        <taxon>Embryophyta</taxon>
        <taxon>Tracheophyta</taxon>
        <taxon>Spermatophyta</taxon>
        <taxon>Magnoliopsida</taxon>
        <taxon>eudicotyledons</taxon>
        <taxon>Gunneridae</taxon>
        <taxon>Pentapetalae</taxon>
        <taxon>rosids</taxon>
        <taxon>fabids</taxon>
        <taxon>Malpighiales</taxon>
        <taxon>Linaceae</taxon>
        <taxon>Linum</taxon>
    </lineage>
</organism>
<dbReference type="EMBL" id="OZ034814">
    <property type="protein sequence ID" value="CAL1359378.1"/>
    <property type="molecule type" value="Genomic_DNA"/>
</dbReference>
<feature type="transmembrane region" description="Helical" evidence="1">
    <location>
        <begin position="26"/>
        <end position="50"/>
    </location>
</feature>
<keyword evidence="1" id="KW-0472">Membrane</keyword>
<accession>A0AAV2CU80</accession>
<keyword evidence="1" id="KW-0812">Transmembrane</keyword>